<evidence type="ECO:0000313" key="3">
    <source>
        <dbReference type="Proteomes" id="UP000291469"/>
    </source>
</evidence>
<protein>
    <submittedName>
        <fullName evidence="2">Uncharacterized protein</fullName>
    </submittedName>
</protein>
<feature type="compositionally biased region" description="Basic and acidic residues" evidence="1">
    <location>
        <begin position="1"/>
        <end position="10"/>
    </location>
</feature>
<dbReference type="Proteomes" id="UP000291469">
    <property type="component" value="Chromosome"/>
</dbReference>
<dbReference type="RefSeq" id="WP_131154947.1">
    <property type="nucleotide sequence ID" value="NZ_CP036402.1"/>
</dbReference>
<gene>
    <name evidence="2" type="ORF">ER308_10515</name>
</gene>
<sequence>MPRVPVRHEGPNQAGSLPPEGAEHRELEHRASDTCGLEWSNLLQWIELLVAEAADIPLEDAGDCARLREGARAVTTAMAARGELPSALVVSDHDPPVVVVRVLALAQRQLAAQRHVRG</sequence>
<keyword evidence="3" id="KW-1185">Reference proteome</keyword>
<dbReference type="EMBL" id="CP036402">
    <property type="protein sequence ID" value="QBI19950.1"/>
    <property type="molecule type" value="Genomic_DNA"/>
</dbReference>
<organism evidence="2 3">
    <name type="scientific">Egibacter rhizosphaerae</name>
    <dbReference type="NCBI Taxonomy" id="1670831"/>
    <lineage>
        <taxon>Bacteria</taxon>
        <taxon>Bacillati</taxon>
        <taxon>Actinomycetota</taxon>
        <taxon>Nitriliruptoria</taxon>
        <taxon>Egibacterales</taxon>
        <taxon>Egibacteraceae</taxon>
        <taxon>Egibacter</taxon>
    </lineage>
</organism>
<evidence type="ECO:0000256" key="1">
    <source>
        <dbReference type="SAM" id="MobiDB-lite"/>
    </source>
</evidence>
<proteinExistence type="predicted"/>
<dbReference type="KEGG" id="erz:ER308_10515"/>
<name>A0A411YFE3_9ACTN</name>
<dbReference type="AlphaFoldDB" id="A0A411YFE3"/>
<feature type="region of interest" description="Disordered" evidence="1">
    <location>
        <begin position="1"/>
        <end position="29"/>
    </location>
</feature>
<evidence type="ECO:0000313" key="2">
    <source>
        <dbReference type="EMBL" id="QBI19950.1"/>
    </source>
</evidence>
<accession>A0A411YFE3</accession>
<reference evidence="2 3" key="1">
    <citation type="submission" date="2019-01" db="EMBL/GenBank/DDBJ databases">
        <title>Egibacter rhizosphaerae EGI 80759T.</title>
        <authorList>
            <person name="Chen D.-D."/>
            <person name="Tian Y."/>
            <person name="Jiao J.-Y."/>
            <person name="Zhang X.-T."/>
            <person name="Zhang Y.-G."/>
            <person name="Zhang Y."/>
            <person name="Xiao M."/>
            <person name="Shu W.-S."/>
            <person name="Li W.-J."/>
        </authorList>
    </citation>
    <scope>NUCLEOTIDE SEQUENCE [LARGE SCALE GENOMIC DNA]</scope>
    <source>
        <strain evidence="2 3">EGI 80759</strain>
    </source>
</reference>